<organism evidence="4 5">
    <name type="scientific">Blastopirellula sediminis</name>
    <dbReference type="NCBI Taxonomy" id="2894196"/>
    <lineage>
        <taxon>Bacteria</taxon>
        <taxon>Pseudomonadati</taxon>
        <taxon>Planctomycetota</taxon>
        <taxon>Planctomycetia</taxon>
        <taxon>Pirellulales</taxon>
        <taxon>Pirellulaceae</taxon>
        <taxon>Blastopirellula</taxon>
    </lineage>
</organism>
<evidence type="ECO:0000256" key="2">
    <source>
        <dbReference type="SAM" id="MobiDB-lite"/>
    </source>
</evidence>
<evidence type="ECO:0000313" key="4">
    <source>
        <dbReference type="EMBL" id="MCC9630367.1"/>
    </source>
</evidence>
<feature type="domain" description="DZANK-type" evidence="3">
    <location>
        <begin position="132"/>
        <end position="175"/>
    </location>
</feature>
<dbReference type="Gene3D" id="3.30.420.40">
    <property type="match status" value="2"/>
</dbReference>
<dbReference type="CDD" id="cd24049">
    <property type="entry name" value="ASKHA_NBD_PilM"/>
    <property type="match status" value="1"/>
</dbReference>
<dbReference type="SUPFAM" id="SSF53067">
    <property type="entry name" value="Actin-like ATPase domain"/>
    <property type="match status" value="2"/>
</dbReference>
<dbReference type="InterPro" id="IPR005883">
    <property type="entry name" value="PilM"/>
</dbReference>
<dbReference type="InterPro" id="IPR025874">
    <property type="entry name" value="DZR"/>
</dbReference>
<comment type="caution">
    <text evidence="4">The sequence shown here is derived from an EMBL/GenBank/DDBJ whole genome shotgun (WGS) entry which is preliminary data.</text>
</comment>
<dbReference type="PANTHER" id="PTHR32432">
    <property type="entry name" value="CELL DIVISION PROTEIN FTSA-RELATED"/>
    <property type="match status" value="1"/>
</dbReference>
<dbReference type="Pfam" id="PF11104">
    <property type="entry name" value="PilM_2"/>
    <property type="match status" value="1"/>
</dbReference>
<keyword evidence="1" id="KW-0175">Coiled coil</keyword>
<proteinExistence type="predicted"/>
<dbReference type="EMBL" id="JAJKFT010000010">
    <property type="protein sequence ID" value="MCC9630367.1"/>
    <property type="molecule type" value="Genomic_DNA"/>
</dbReference>
<evidence type="ECO:0000256" key="1">
    <source>
        <dbReference type="SAM" id="Coils"/>
    </source>
</evidence>
<keyword evidence="5" id="KW-1185">Reference proteome</keyword>
<feature type="coiled-coil region" evidence="1">
    <location>
        <begin position="227"/>
        <end position="258"/>
    </location>
</feature>
<dbReference type="InterPro" id="IPR043129">
    <property type="entry name" value="ATPase_NBD"/>
</dbReference>
<dbReference type="Proteomes" id="UP001139103">
    <property type="component" value="Unassembled WGS sequence"/>
</dbReference>
<dbReference type="AlphaFoldDB" id="A0A9X1MQU9"/>
<protein>
    <submittedName>
        <fullName evidence="4">Pilus assembly protein PilM</fullName>
    </submittedName>
</protein>
<dbReference type="Gene3D" id="3.30.1490.300">
    <property type="match status" value="1"/>
</dbReference>
<accession>A0A9X1MQU9</accession>
<dbReference type="Pfam" id="PF12773">
    <property type="entry name" value="DZR"/>
    <property type="match status" value="1"/>
</dbReference>
<feature type="region of interest" description="Disordered" evidence="2">
    <location>
        <begin position="98"/>
        <end position="119"/>
    </location>
</feature>
<name>A0A9X1MQU9_9BACT</name>
<evidence type="ECO:0000259" key="3">
    <source>
        <dbReference type="Pfam" id="PF12773"/>
    </source>
</evidence>
<gene>
    <name evidence="4" type="primary">pilM</name>
    <name evidence="4" type="ORF">LOC68_18385</name>
</gene>
<feature type="coiled-coil region" evidence="1">
    <location>
        <begin position="283"/>
        <end position="353"/>
    </location>
</feature>
<reference evidence="4" key="1">
    <citation type="submission" date="2021-11" db="EMBL/GenBank/DDBJ databases">
        <title>Genome sequence.</title>
        <authorList>
            <person name="Sun Q."/>
        </authorList>
    </citation>
    <scope>NUCLEOTIDE SEQUENCE</scope>
    <source>
        <strain evidence="4">JC732</strain>
    </source>
</reference>
<dbReference type="RefSeq" id="WP_230221450.1">
    <property type="nucleotide sequence ID" value="NZ_JAJKFT010000010.1"/>
</dbReference>
<sequence length="862" mass="97200">MNTTQKTVDPYKVILRIDDENRPLNAYQILRLDFYEDDATYIQICGERTRKNLQQFFGKIDPPLWRQVYNEVEDAIEILLNPQKKEAYDNELKRSASGAISVNGNGHSNGHSKPHMPVASPSAEAISDKIHCPTCSTLNPPSRKFCGDCGNALYVACAKCGCMNTVHEKFCGGCGVNLAETAQQQQSHLERKFEEAEQLVVEGQHDAACALLREMTRPTHEGEMKFAQRAALRIEQVIQEKEALLARALTVAEEANELFANKQAEKAVALIRQIPQILWHDDLTKIHDKANNVRREIKRLSKEIKLAVAEKRTSRLLPKVERLLELKPHDVSAQRLAERLKKHQQQADVAKRDKLLSKAKEYVSEYRYERAYEVLTEIPEGVRSENFHKYFDQVAELAWIANDVKKSTRIDRPLIGLASRLVKLMPRDRNAMEMLHKMSQKFENRSLRKMERDLNWADPPKRTTLGSPVSLHAGLRQIKSEKLDDNAHFQENRASFYVAIGLALQGLGVTQIDFNLAPAKAGMLGKLAVGSKKIAGDRAWGIDLSNSGLKAVLLSKKKMGEKDNAKVVVVAEDCFHCDHKRPLSRADDADRRGLVQESVEKFIAHLGEAGFKDAIVALGQPASELIGRFLKLPPVDMKKLEKTIHYEARNQIPFPLEELSTGYHVWDAPPKDEDVMEEPGREVAFIATRLLQLQERLAFLKRLGITPHIVQADPIALHNYFHFDDFSDAEKEMNMRETDQTVGILDVGSDASTLVVSGLNSLWFRSLEVGGDSFTRILVRQMSLTFSKAEEMKRQPDTAPEVSKMYEVMDAVFKNLTKEASISISNYTNANSDRPISEVVLVGGGGQLHSLVRLLQYGRQFD</sequence>
<dbReference type="PANTHER" id="PTHR32432:SF3">
    <property type="entry name" value="ETHANOLAMINE UTILIZATION PROTEIN EUTJ"/>
    <property type="match status" value="1"/>
</dbReference>
<dbReference type="InterPro" id="IPR050696">
    <property type="entry name" value="FtsA/MreB"/>
</dbReference>
<evidence type="ECO:0000313" key="5">
    <source>
        <dbReference type="Proteomes" id="UP001139103"/>
    </source>
</evidence>
<feature type="compositionally biased region" description="Polar residues" evidence="2">
    <location>
        <begin position="98"/>
        <end position="111"/>
    </location>
</feature>